<dbReference type="EMBL" id="BAAABZ010000084">
    <property type="protein sequence ID" value="GAA0568596.1"/>
    <property type="molecule type" value="Genomic_DNA"/>
</dbReference>
<comment type="caution">
    <text evidence="2">The sequence shown here is derived from an EMBL/GenBank/DDBJ whole genome shotgun (WGS) entry which is preliminary data.</text>
</comment>
<keyword evidence="3" id="KW-1185">Reference proteome</keyword>
<feature type="compositionally biased region" description="Polar residues" evidence="1">
    <location>
        <begin position="47"/>
        <end position="59"/>
    </location>
</feature>
<sequence>MPDTDPHRTHRMITAPTRLGPDGSPPLRLNGRGGSVTGRHIRRFTRSRTTTAPAQPLTRSSAWRSSLLYRGGAGNFVNQPCHPGDGGEPRTEHVLQAGQGLDLDFLVGSSGHEVPRESH</sequence>
<organism evidence="2 3">
    <name type="scientific">Streptomyces mordarskii</name>
    <dbReference type="NCBI Taxonomy" id="1226758"/>
    <lineage>
        <taxon>Bacteria</taxon>
        <taxon>Bacillati</taxon>
        <taxon>Actinomycetota</taxon>
        <taxon>Actinomycetes</taxon>
        <taxon>Kitasatosporales</taxon>
        <taxon>Streptomycetaceae</taxon>
        <taxon>Streptomyces</taxon>
    </lineage>
</organism>
<proteinExistence type="predicted"/>
<accession>A0ABN1EKL7</accession>
<evidence type="ECO:0000313" key="3">
    <source>
        <dbReference type="Proteomes" id="UP001501576"/>
    </source>
</evidence>
<evidence type="ECO:0000256" key="1">
    <source>
        <dbReference type="SAM" id="MobiDB-lite"/>
    </source>
</evidence>
<protein>
    <submittedName>
        <fullName evidence="2">Uncharacterized protein</fullName>
    </submittedName>
</protein>
<reference evidence="2 3" key="1">
    <citation type="journal article" date="2019" name="Int. J. Syst. Evol. Microbiol.">
        <title>The Global Catalogue of Microorganisms (GCM) 10K type strain sequencing project: providing services to taxonomists for standard genome sequencing and annotation.</title>
        <authorList>
            <consortium name="The Broad Institute Genomics Platform"/>
            <consortium name="The Broad Institute Genome Sequencing Center for Infectious Disease"/>
            <person name="Wu L."/>
            <person name="Ma J."/>
        </authorList>
    </citation>
    <scope>NUCLEOTIDE SEQUENCE [LARGE SCALE GENOMIC DNA]</scope>
    <source>
        <strain evidence="2 3">JCM 5052</strain>
    </source>
</reference>
<name>A0ABN1EKL7_9ACTN</name>
<gene>
    <name evidence="2" type="ORF">GCM10010390_84290</name>
</gene>
<feature type="region of interest" description="Disordered" evidence="1">
    <location>
        <begin position="1"/>
        <end position="59"/>
    </location>
</feature>
<dbReference type="Proteomes" id="UP001501576">
    <property type="component" value="Unassembled WGS sequence"/>
</dbReference>
<evidence type="ECO:0000313" key="2">
    <source>
        <dbReference type="EMBL" id="GAA0568596.1"/>
    </source>
</evidence>